<feature type="region of interest" description="Disordered" evidence="1">
    <location>
        <begin position="71"/>
        <end position="115"/>
    </location>
</feature>
<evidence type="ECO:0000313" key="3">
    <source>
        <dbReference type="Proteomes" id="UP000828390"/>
    </source>
</evidence>
<dbReference type="AlphaFoldDB" id="A0A9D4CWQ3"/>
<sequence length="115" mass="12512">MAPDTKVPDGRTDGWTDGRTDNAKTISLRLWQGIINKRHQTTHHERRLYPKRGIVCSSSHCVNTFFVTVNNGGGGGGGGGNANLSSDNHLVDGPSDRQTNRHEQSNIPPLLRRGA</sequence>
<keyword evidence="3" id="KW-1185">Reference proteome</keyword>
<gene>
    <name evidence="2" type="ORF">DPMN_040341</name>
</gene>
<comment type="caution">
    <text evidence="2">The sequence shown here is derived from an EMBL/GenBank/DDBJ whole genome shotgun (WGS) entry which is preliminary data.</text>
</comment>
<dbReference type="EMBL" id="JAIWYP010000011">
    <property type="protein sequence ID" value="KAH3733902.1"/>
    <property type="molecule type" value="Genomic_DNA"/>
</dbReference>
<reference evidence="2" key="2">
    <citation type="submission" date="2020-11" db="EMBL/GenBank/DDBJ databases">
        <authorList>
            <person name="McCartney M.A."/>
            <person name="Auch B."/>
            <person name="Kono T."/>
            <person name="Mallez S."/>
            <person name="Becker A."/>
            <person name="Gohl D.M."/>
            <person name="Silverstein K.A.T."/>
            <person name="Koren S."/>
            <person name="Bechman K.B."/>
            <person name="Herman A."/>
            <person name="Abrahante J.E."/>
            <person name="Garbe J."/>
        </authorList>
    </citation>
    <scope>NUCLEOTIDE SEQUENCE</scope>
    <source>
        <strain evidence="2">Duluth1</strain>
        <tissue evidence="2">Whole animal</tissue>
    </source>
</reference>
<feature type="region of interest" description="Disordered" evidence="1">
    <location>
        <begin position="1"/>
        <end position="20"/>
    </location>
</feature>
<dbReference type="Proteomes" id="UP000828390">
    <property type="component" value="Unassembled WGS sequence"/>
</dbReference>
<protein>
    <submittedName>
        <fullName evidence="2">Uncharacterized protein</fullName>
    </submittedName>
</protein>
<name>A0A9D4CWQ3_DREPO</name>
<evidence type="ECO:0000313" key="2">
    <source>
        <dbReference type="EMBL" id="KAH3733902.1"/>
    </source>
</evidence>
<accession>A0A9D4CWQ3</accession>
<organism evidence="2 3">
    <name type="scientific">Dreissena polymorpha</name>
    <name type="common">Zebra mussel</name>
    <name type="synonym">Mytilus polymorpha</name>
    <dbReference type="NCBI Taxonomy" id="45954"/>
    <lineage>
        <taxon>Eukaryota</taxon>
        <taxon>Metazoa</taxon>
        <taxon>Spiralia</taxon>
        <taxon>Lophotrochozoa</taxon>
        <taxon>Mollusca</taxon>
        <taxon>Bivalvia</taxon>
        <taxon>Autobranchia</taxon>
        <taxon>Heteroconchia</taxon>
        <taxon>Euheterodonta</taxon>
        <taxon>Imparidentia</taxon>
        <taxon>Neoheterodontei</taxon>
        <taxon>Myida</taxon>
        <taxon>Dreissenoidea</taxon>
        <taxon>Dreissenidae</taxon>
        <taxon>Dreissena</taxon>
    </lineage>
</organism>
<feature type="compositionally biased region" description="Gly residues" evidence="1">
    <location>
        <begin position="71"/>
        <end position="81"/>
    </location>
</feature>
<proteinExistence type="predicted"/>
<feature type="compositionally biased region" description="Basic and acidic residues" evidence="1">
    <location>
        <begin position="94"/>
        <end position="104"/>
    </location>
</feature>
<evidence type="ECO:0000256" key="1">
    <source>
        <dbReference type="SAM" id="MobiDB-lite"/>
    </source>
</evidence>
<reference evidence="2" key="1">
    <citation type="journal article" date="2019" name="bioRxiv">
        <title>The Genome of the Zebra Mussel, Dreissena polymorpha: A Resource for Invasive Species Research.</title>
        <authorList>
            <person name="McCartney M.A."/>
            <person name="Auch B."/>
            <person name="Kono T."/>
            <person name="Mallez S."/>
            <person name="Zhang Y."/>
            <person name="Obille A."/>
            <person name="Becker A."/>
            <person name="Abrahante J.E."/>
            <person name="Garbe J."/>
            <person name="Badalamenti J.P."/>
            <person name="Herman A."/>
            <person name="Mangelson H."/>
            <person name="Liachko I."/>
            <person name="Sullivan S."/>
            <person name="Sone E.D."/>
            <person name="Koren S."/>
            <person name="Silverstein K.A.T."/>
            <person name="Beckman K.B."/>
            <person name="Gohl D.M."/>
        </authorList>
    </citation>
    <scope>NUCLEOTIDE SEQUENCE</scope>
    <source>
        <strain evidence="2">Duluth1</strain>
        <tissue evidence="2">Whole animal</tissue>
    </source>
</reference>